<dbReference type="GO" id="GO:0045944">
    <property type="term" value="P:positive regulation of transcription by RNA polymerase II"/>
    <property type="evidence" value="ECO:0007669"/>
    <property type="project" value="UniProtKB-ARBA"/>
</dbReference>
<dbReference type="GO" id="GO:0005634">
    <property type="term" value="C:nucleus"/>
    <property type="evidence" value="ECO:0007669"/>
    <property type="project" value="UniProtKB-SubCell"/>
</dbReference>
<evidence type="ECO:0000256" key="12">
    <source>
        <dbReference type="RuleBase" id="RU003796"/>
    </source>
</evidence>
<feature type="compositionally biased region" description="Polar residues" evidence="13">
    <location>
        <begin position="632"/>
        <end position="648"/>
    </location>
</feature>
<evidence type="ECO:0000256" key="10">
    <source>
        <dbReference type="ARBA" id="ARBA00039673"/>
    </source>
</evidence>
<dbReference type="InterPro" id="IPR015633">
    <property type="entry name" value="E2F"/>
</dbReference>
<comment type="similarity">
    <text evidence="2 12">Belongs to the E2F/DP family.</text>
</comment>
<evidence type="ECO:0000313" key="16">
    <source>
        <dbReference type="Proteomes" id="UP001591681"/>
    </source>
</evidence>
<dbReference type="AlphaFoldDB" id="A0ABD1JMR0"/>
<evidence type="ECO:0000256" key="4">
    <source>
        <dbReference type="ARBA" id="ARBA00023015"/>
    </source>
</evidence>
<name>A0ABD1JMR0_9TELE</name>
<dbReference type="Proteomes" id="UP001591681">
    <property type="component" value="Unassembled WGS sequence"/>
</dbReference>
<dbReference type="GO" id="GO:0045892">
    <property type="term" value="P:negative regulation of DNA-templated transcription"/>
    <property type="evidence" value="ECO:0007669"/>
    <property type="project" value="UniProtKB-ARBA"/>
</dbReference>
<evidence type="ECO:0000256" key="8">
    <source>
        <dbReference type="ARBA" id="ARBA00023242"/>
    </source>
</evidence>
<evidence type="ECO:0000259" key="14">
    <source>
        <dbReference type="SMART" id="SM01372"/>
    </source>
</evidence>
<dbReference type="SUPFAM" id="SSF46785">
    <property type="entry name" value="Winged helix' DNA-binding domain"/>
    <property type="match status" value="2"/>
</dbReference>
<evidence type="ECO:0000256" key="5">
    <source>
        <dbReference type="ARBA" id="ARBA00023125"/>
    </source>
</evidence>
<keyword evidence="3" id="KW-0678">Repressor</keyword>
<protein>
    <recommendedName>
        <fullName evidence="10">Transcription factor E2F8</fullName>
    </recommendedName>
</protein>
<dbReference type="InterPro" id="IPR036390">
    <property type="entry name" value="WH_DNA-bd_sf"/>
</dbReference>
<feature type="compositionally biased region" description="Basic and acidic residues" evidence="13">
    <location>
        <begin position="470"/>
        <end position="497"/>
    </location>
</feature>
<evidence type="ECO:0000256" key="7">
    <source>
        <dbReference type="ARBA" id="ARBA00023163"/>
    </source>
</evidence>
<dbReference type="InterPro" id="IPR036388">
    <property type="entry name" value="WH-like_DNA-bd_sf"/>
</dbReference>
<keyword evidence="7 12" id="KW-0804">Transcription</keyword>
<feature type="region of interest" description="Disordered" evidence="13">
    <location>
        <begin position="588"/>
        <end position="648"/>
    </location>
</feature>
<gene>
    <name evidence="15" type="ORF">ACEWY4_015263</name>
</gene>
<dbReference type="EMBL" id="JBHFQA010000013">
    <property type="protein sequence ID" value="KAL2088364.1"/>
    <property type="molecule type" value="Genomic_DNA"/>
</dbReference>
<evidence type="ECO:0000256" key="3">
    <source>
        <dbReference type="ARBA" id="ARBA00022491"/>
    </source>
</evidence>
<feature type="region of interest" description="Disordered" evidence="13">
    <location>
        <begin position="361"/>
        <end position="381"/>
    </location>
</feature>
<feature type="region of interest" description="Disordered" evidence="13">
    <location>
        <begin position="1"/>
        <end position="74"/>
    </location>
</feature>
<feature type="region of interest" description="Disordered" evidence="13">
    <location>
        <begin position="470"/>
        <end position="508"/>
    </location>
</feature>
<dbReference type="GO" id="GO:0008045">
    <property type="term" value="P:motor neuron axon guidance"/>
    <property type="evidence" value="ECO:0007669"/>
    <property type="project" value="UniProtKB-ARBA"/>
</dbReference>
<evidence type="ECO:0000256" key="9">
    <source>
        <dbReference type="ARBA" id="ARBA00023306"/>
    </source>
</evidence>
<keyword evidence="8 12" id="KW-0539">Nucleus</keyword>
<feature type="compositionally biased region" description="Polar residues" evidence="13">
    <location>
        <begin position="779"/>
        <end position="800"/>
    </location>
</feature>
<keyword evidence="6" id="KW-0010">Activator</keyword>
<dbReference type="GO" id="GO:0001946">
    <property type="term" value="P:lymphangiogenesis"/>
    <property type="evidence" value="ECO:0007669"/>
    <property type="project" value="UniProtKB-ARBA"/>
</dbReference>
<accession>A0ABD1JMR0</accession>
<evidence type="ECO:0000313" key="15">
    <source>
        <dbReference type="EMBL" id="KAL2088364.1"/>
    </source>
</evidence>
<feature type="domain" description="E2F/DP family winged-helix DNA-binding" evidence="14">
    <location>
        <begin position="127"/>
        <end position="196"/>
    </location>
</feature>
<dbReference type="FunFam" id="1.10.10.10:FF:000073">
    <property type="entry name" value="E2F transcription factor 8"/>
    <property type="match status" value="1"/>
</dbReference>
<organism evidence="15 16">
    <name type="scientific">Coilia grayii</name>
    <name type="common">Gray's grenadier anchovy</name>
    <dbReference type="NCBI Taxonomy" id="363190"/>
    <lineage>
        <taxon>Eukaryota</taxon>
        <taxon>Metazoa</taxon>
        <taxon>Chordata</taxon>
        <taxon>Craniata</taxon>
        <taxon>Vertebrata</taxon>
        <taxon>Euteleostomi</taxon>
        <taxon>Actinopterygii</taxon>
        <taxon>Neopterygii</taxon>
        <taxon>Teleostei</taxon>
        <taxon>Clupei</taxon>
        <taxon>Clupeiformes</taxon>
        <taxon>Clupeoidei</taxon>
        <taxon>Engraulidae</taxon>
        <taxon>Coilinae</taxon>
        <taxon>Coilia</taxon>
    </lineage>
</organism>
<comment type="caution">
    <text evidence="15">The sequence shown here is derived from an EMBL/GenBank/DDBJ whole genome shotgun (WGS) entry which is preliminary data.</text>
</comment>
<comment type="subcellular location">
    <subcellularLocation>
        <location evidence="1 12">Nucleus</location>
    </subcellularLocation>
</comment>
<feature type="region of interest" description="Disordered" evidence="13">
    <location>
        <begin position="425"/>
        <end position="454"/>
    </location>
</feature>
<proteinExistence type="inferred from homology"/>
<feature type="compositionally biased region" description="Polar residues" evidence="13">
    <location>
        <begin position="598"/>
        <end position="619"/>
    </location>
</feature>
<dbReference type="SMART" id="SM01372">
    <property type="entry name" value="E2F_TDP"/>
    <property type="match status" value="2"/>
</dbReference>
<dbReference type="PANTHER" id="PTHR12081">
    <property type="entry name" value="TRANSCRIPTION FACTOR E2F"/>
    <property type="match status" value="1"/>
</dbReference>
<keyword evidence="9" id="KW-0131">Cell cycle</keyword>
<dbReference type="FunFam" id="1.10.10.10:FF:000100">
    <property type="entry name" value="E2F transcription factor 8"/>
    <property type="match status" value="1"/>
</dbReference>
<sequence>MSSALQELHHLNQKPQTREPAAPNQKGDVFAEPNLLSKTPRKVLQSDYQQSMGPLTTPTKGKGSLTSEPWTPTSNLKMLISAASPEIRNRELELGKESTEGEDSENAAQMTQDPELGEEAEKLQISRKEKSLGLLCHKFLARYPDYPNPALNNDICLDDVAGELNVERRRIYDIMNVLESLHMVSRLAKNKYTWHGRSNLPQTLAMLRRVGEEQRYSQQMQQLRQCSLDQEEREFDLEGEEKENDEAFLQEADAENGQKEVCFVELPGLEFRGASVNSRKDKSLRVMSQKFVMLFLVSTPPVVSLEVAARILIGEDQVEDINKCKFKTKIRRLYDIANVLSSLELIKKVHVTEERGRKPAFKWTGPEDLPSPKGVPKTTSASTIAATRTLESRSSIENCAKNLFSSPGGKRGFTRHPSLVKMVKSIQDDRRKINSAPSSPSRLTSNDSSSSEFHPTKMAQLAAICKIQLDRQSKKPNKESKGSSKEDLSSAKPEETVAKPSEAKPAAISTQLVSEVHVKDSTRVPLPLLTPTTLSHLPATCSPLIPVLLPQHQIGGPITVYVHSASLRPHATTRPAPTSLAVRSMTFESPGDAANKRSPATSAPGTQTDRMSGTESDSPSALKRKCGDEVGSENSPSKIKKVNSTSEGVSPKLCEILQARLKARRGGMVSSRPSPRALHLDPEFTKAPENQASPSANGQPLEHSVETFLDKEERAAASDSEAGLTPLHPTQVRSQTQTHSIPLQELVIPAGHLPAETLIPTGYLFPITPQSLFSYKDSQGMNGETGKTSTSSSIYKTPTAGSRPLHLQEFTPTNVTLHPAAHLSPFTAHMQRTHSPSPAILNFTLQNIGLIPTAGATTPSIPSPVPTAEHASPLPTAHIGLPHRGMIFAKPMSPAGALQPMATNQPLALISLQQPILATPKGSPSIQHSLFQTPVSSLTAMTTGVATKTLYVPQRKLDVSPEDA</sequence>
<keyword evidence="5 12" id="KW-0238">DNA-binding</keyword>
<evidence type="ECO:0000256" key="1">
    <source>
        <dbReference type="ARBA" id="ARBA00004123"/>
    </source>
</evidence>
<dbReference type="GO" id="GO:0003677">
    <property type="term" value="F:DNA binding"/>
    <property type="evidence" value="ECO:0007669"/>
    <property type="project" value="UniProtKB-KW"/>
</dbReference>
<feature type="domain" description="E2F/DP family winged-helix DNA-binding" evidence="14">
    <location>
        <begin position="279"/>
        <end position="365"/>
    </location>
</feature>
<evidence type="ECO:0000256" key="2">
    <source>
        <dbReference type="ARBA" id="ARBA00010940"/>
    </source>
</evidence>
<feature type="compositionally biased region" description="Polar residues" evidence="13">
    <location>
        <begin position="435"/>
        <end position="453"/>
    </location>
</feature>
<keyword evidence="4 12" id="KW-0805">Transcription regulation</keyword>
<feature type="compositionally biased region" description="Polar residues" evidence="13">
    <location>
        <begin position="46"/>
        <end position="74"/>
    </location>
</feature>
<feature type="region of interest" description="Disordered" evidence="13">
    <location>
        <begin position="779"/>
        <end position="803"/>
    </location>
</feature>
<dbReference type="InterPro" id="IPR003316">
    <property type="entry name" value="E2F_WHTH_DNA-bd_dom"/>
</dbReference>
<dbReference type="GO" id="GO:0003700">
    <property type="term" value="F:DNA-binding transcription factor activity"/>
    <property type="evidence" value="ECO:0007669"/>
    <property type="project" value="UniProtKB-ARBA"/>
</dbReference>
<dbReference type="GO" id="GO:0002040">
    <property type="term" value="P:sprouting angiogenesis"/>
    <property type="evidence" value="ECO:0007669"/>
    <property type="project" value="UniProtKB-ARBA"/>
</dbReference>
<dbReference type="PANTHER" id="PTHR12081:SF40">
    <property type="entry name" value="TRANSCRIPTION FACTOR E2F8"/>
    <property type="match status" value="1"/>
</dbReference>
<reference evidence="15 16" key="1">
    <citation type="submission" date="2024-09" db="EMBL/GenBank/DDBJ databases">
        <title>A chromosome-level genome assembly of Gray's grenadier anchovy, Coilia grayii.</title>
        <authorList>
            <person name="Fu Z."/>
        </authorList>
    </citation>
    <scope>NUCLEOTIDE SEQUENCE [LARGE SCALE GENOMIC DNA]</scope>
    <source>
        <strain evidence="15">G4</strain>
        <tissue evidence="15">Muscle</tissue>
    </source>
</reference>
<evidence type="ECO:0000256" key="11">
    <source>
        <dbReference type="ARBA" id="ARBA00058973"/>
    </source>
</evidence>
<comment type="function">
    <text evidence="11">Atypical E2F transcription factor that participates in various processes such as angiogenesis and polyploidization of specialized cells. Mainly acts as a transcription repressor that binds DNA independently of DP proteins and specifically recognizes the E2 recognition site 5'-TTTC[CG]CGC-3'. Directly represses transcription of classical E2F transcription factors such as e2f1. Acts as a regulator of S-phase by recognizing and binding the E2-related site 5'-TTCCCGCC-3' and mediating repression of G1/S-regulated genes. Acts as a promoter of sprouting angiogenesis, possibly by acting as a transcription activator and promoting expression of vegfa.</text>
</comment>
<dbReference type="Pfam" id="PF02319">
    <property type="entry name" value="WHD_E2F_TDP"/>
    <property type="match status" value="2"/>
</dbReference>
<keyword evidence="16" id="KW-1185">Reference proteome</keyword>
<dbReference type="Gene3D" id="1.10.10.10">
    <property type="entry name" value="Winged helix-like DNA-binding domain superfamily/Winged helix DNA-binding domain"/>
    <property type="match status" value="2"/>
</dbReference>
<feature type="region of interest" description="Disordered" evidence="13">
    <location>
        <begin position="94"/>
        <end position="119"/>
    </location>
</feature>
<evidence type="ECO:0000256" key="13">
    <source>
        <dbReference type="SAM" id="MobiDB-lite"/>
    </source>
</evidence>
<evidence type="ECO:0000256" key="6">
    <source>
        <dbReference type="ARBA" id="ARBA00023159"/>
    </source>
</evidence>